<dbReference type="EMBL" id="FRXO01000014">
    <property type="protein sequence ID" value="SHO67479.1"/>
    <property type="molecule type" value="Genomic_DNA"/>
</dbReference>
<reference evidence="2 3" key="1">
    <citation type="submission" date="2016-12" db="EMBL/GenBank/DDBJ databases">
        <authorList>
            <person name="Song W.-J."/>
            <person name="Kurnit D.M."/>
        </authorList>
    </citation>
    <scope>NUCLEOTIDE SEQUENCE [LARGE SCALE GENOMIC DNA]</scope>
    <source>
        <strain evidence="2 3">DSM 19599</strain>
    </source>
</reference>
<dbReference type="PANTHER" id="PTHR33993">
    <property type="entry name" value="GLYOXALASE-RELATED"/>
    <property type="match status" value="1"/>
</dbReference>
<dbReference type="Pfam" id="PF00903">
    <property type="entry name" value="Glyoxalase"/>
    <property type="match status" value="1"/>
</dbReference>
<dbReference type="Gene3D" id="3.10.180.10">
    <property type="entry name" value="2,3-Dihydroxybiphenyl 1,2-Dioxygenase, domain 1"/>
    <property type="match status" value="1"/>
</dbReference>
<evidence type="ECO:0000313" key="3">
    <source>
        <dbReference type="Proteomes" id="UP000186406"/>
    </source>
</evidence>
<organism evidence="2 3">
    <name type="scientific">Pseudoxanthobacter soli DSM 19599</name>
    <dbReference type="NCBI Taxonomy" id="1123029"/>
    <lineage>
        <taxon>Bacteria</taxon>
        <taxon>Pseudomonadati</taxon>
        <taxon>Pseudomonadota</taxon>
        <taxon>Alphaproteobacteria</taxon>
        <taxon>Hyphomicrobiales</taxon>
        <taxon>Segnochrobactraceae</taxon>
        <taxon>Pseudoxanthobacter</taxon>
    </lineage>
</organism>
<name>A0A1M7ZRN4_9HYPH</name>
<gene>
    <name evidence="2" type="ORF">SAMN02745172_04160</name>
</gene>
<dbReference type="SUPFAM" id="SSF54593">
    <property type="entry name" value="Glyoxalase/Bleomycin resistance protein/Dihydroxybiphenyl dioxygenase"/>
    <property type="match status" value="1"/>
</dbReference>
<dbReference type="STRING" id="1123029.SAMN02745172_04160"/>
<dbReference type="InterPro" id="IPR004360">
    <property type="entry name" value="Glyas_Fos-R_dOase_dom"/>
</dbReference>
<dbReference type="PANTHER" id="PTHR33993:SF14">
    <property type="entry name" value="GB|AAF24581.1"/>
    <property type="match status" value="1"/>
</dbReference>
<evidence type="ECO:0000259" key="1">
    <source>
        <dbReference type="PROSITE" id="PS51819"/>
    </source>
</evidence>
<keyword evidence="3" id="KW-1185">Reference proteome</keyword>
<accession>A0A1M7ZRN4</accession>
<dbReference type="RefSeq" id="WP_073632321.1">
    <property type="nucleotide sequence ID" value="NZ_FRXO01000014.1"/>
</dbReference>
<dbReference type="InterPro" id="IPR052164">
    <property type="entry name" value="Anthracycline_SecMetBiosynth"/>
</dbReference>
<dbReference type="PROSITE" id="PS51819">
    <property type="entry name" value="VOC"/>
    <property type="match status" value="1"/>
</dbReference>
<protein>
    <recommendedName>
        <fullName evidence="1">VOC domain-containing protein</fullName>
    </recommendedName>
</protein>
<evidence type="ECO:0000313" key="2">
    <source>
        <dbReference type="EMBL" id="SHO67479.1"/>
    </source>
</evidence>
<feature type="domain" description="VOC" evidence="1">
    <location>
        <begin position="5"/>
        <end position="115"/>
    </location>
</feature>
<dbReference type="AlphaFoldDB" id="A0A1M7ZRN4"/>
<proteinExistence type="predicted"/>
<dbReference type="OrthoDB" id="9812656at2"/>
<dbReference type="Proteomes" id="UP000186406">
    <property type="component" value="Unassembled WGS sequence"/>
</dbReference>
<dbReference type="InterPro" id="IPR029068">
    <property type="entry name" value="Glyas_Bleomycin-R_OHBP_Dase"/>
</dbReference>
<dbReference type="InterPro" id="IPR037523">
    <property type="entry name" value="VOC_core"/>
</dbReference>
<sequence>MSVLRLQNTYVVASDMERVRAFYEDGLGLGRKFADGDRWIQYDAGGSGFALCGAEEAPDGAAGIVPVFEVADIEAAVANLAARDTPVGAIRDMGSHGRTAMIRDPAGNPVQLFQRAARPAE</sequence>